<gene>
    <name evidence="2" type="ORF">PYCCODRAFT_439739</name>
</gene>
<evidence type="ECO:0000256" key="1">
    <source>
        <dbReference type="SAM" id="SignalP"/>
    </source>
</evidence>
<reference evidence="2 3" key="1">
    <citation type="journal article" date="2015" name="Biotechnol. Biofuels">
        <title>Enhanced degradation of softwood versus hardwood by the white-rot fungus Pycnoporus coccineus.</title>
        <authorList>
            <person name="Couturier M."/>
            <person name="Navarro D."/>
            <person name="Chevret D."/>
            <person name="Henrissat B."/>
            <person name="Piumi F."/>
            <person name="Ruiz-Duenas F.J."/>
            <person name="Martinez A.T."/>
            <person name="Grigoriev I.V."/>
            <person name="Riley R."/>
            <person name="Lipzen A."/>
            <person name="Berrin J.G."/>
            <person name="Master E.R."/>
            <person name="Rosso M.N."/>
        </authorList>
    </citation>
    <scope>NUCLEOTIDE SEQUENCE [LARGE SCALE GENOMIC DNA]</scope>
    <source>
        <strain evidence="2 3">BRFM310</strain>
    </source>
</reference>
<evidence type="ECO:0008006" key="4">
    <source>
        <dbReference type="Google" id="ProtNLM"/>
    </source>
</evidence>
<organism evidence="2 3">
    <name type="scientific">Trametes coccinea (strain BRFM310)</name>
    <name type="common">Pycnoporus coccineus</name>
    <dbReference type="NCBI Taxonomy" id="1353009"/>
    <lineage>
        <taxon>Eukaryota</taxon>
        <taxon>Fungi</taxon>
        <taxon>Dikarya</taxon>
        <taxon>Basidiomycota</taxon>
        <taxon>Agaricomycotina</taxon>
        <taxon>Agaricomycetes</taxon>
        <taxon>Polyporales</taxon>
        <taxon>Polyporaceae</taxon>
        <taxon>Trametes</taxon>
    </lineage>
</organism>
<evidence type="ECO:0000313" key="2">
    <source>
        <dbReference type="EMBL" id="OSD02079.1"/>
    </source>
</evidence>
<name>A0A1Y2ILV2_TRAC3</name>
<sequence>MLFAIFCTTRVLPHGQAFIFACIVAVSSGECVRFGLVDPGSAPYAKSESVPETGKRPNVARLCGLFGPTKHGGFCENCGAPANMFLQISPRLRVSSSPLLSLSSSSSSRLYLCMFS</sequence>
<proteinExistence type="predicted"/>
<dbReference type="AlphaFoldDB" id="A0A1Y2ILV2"/>
<feature type="chain" id="PRO_5013118932" description="Secreted protein" evidence="1">
    <location>
        <begin position="30"/>
        <end position="116"/>
    </location>
</feature>
<feature type="signal peptide" evidence="1">
    <location>
        <begin position="1"/>
        <end position="29"/>
    </location>
</feature>
<keyword evidence="3" id="KW-1185">Reference proteome</keyword>
<protein>
    <recommendedName>
        <fullName evidence="4">Secreted protein</fullName>
    </recommendedName>
</protein>
<evidence type="ECO:0000313" key="3">
    <source>
        <dbReference type="Proteomes" id="UP000193067"/>
    </source>
</evidence>
<keyword evidence="1" id="KW-0732">Signal</keyword>
<dbReference type="Proteomes" id="UP000193067">
    <property type="component" value="Unassembled WGS sequence"/>
</dbReference>
<dbReference type="EMBL" id="KZ084107">
    <property type="protein sequence ID" value="OSD02079.1"/>
    <property type="molecule type" value="Genomic_DNA"/>
</dbReference>
<accession>A0A1Y2ILV2</accession>